<dbReference type="RefSeq" id="WP_059284648.1">
    <property type="nucleotide sequence ID" value="NZ_LNQU01000005.1"/>
</dbReference>
<sequence length="62" mass="7543">MAQTYRDPTFEEVARREAQAQRQASMAEAQAERDAEWRASKEYRRMRRQRIRRLTLRAMNGR</sequence>
<organism evidence="2 3">
    <name type="scientific">Aquitalea magnusonii</name>
    <dbReference type="NCBI Taxonomy" id="332411"/>
    <lineage>
        <taxon>Bacteria</taxon>
        <taxon>Pseudomonadati</taxon>
        <taxon>Pseudomonadota</taxon>
        <taxon>Betaproteobacteria</taxon>
        <taxon>Neisseriales</taxon>
        <taxon>Chromobacteriaceae</taxon>
        <taxon>Aquitalea</taxon>
    </lineage>
</organism>
<reference evidence="2 3" key="1">
    <citation type="submission" date="2018-05" db="EMBL/GenBank/DDBJ databases">
        <title>Genomic Encyclopedia of Type Strains, Phase IV (KMG-IV): sequencing the most valuable type-strain genomes for metagenomic binning, comparative biology and taxonomic classification.</title>
        <authorList>
            <person name="Goeker M."/>
        </authorList>
    </citation>
    <scope>NUCLEOTIDE SEQUENCE [LARGE SCALE GENOMIC DNA]</scope>
    <source>
        <strain evidence="2 3">DSM 25134</strain>
    </source>
</reference>
<name>A0A318JW84_9NEIS</name>
<dbReference type="EMBL" id="QJKC01000004">
    <property type="protein sequence ID" value="PXX49392.1"/>
    <property type="molecule type" value="Genomic_DNA"/>
</dbReference>
<evidence type="ECO:0000313" key="2">
    <source>
        <dbReference type="EMBL" id="PXX49392.1"/>
    </source>
</evidence>
<feature type="compositionally biased region" description="Basic and acidic residues" evidence="1">
    <location>
        <begin position="8"/>
        <end position="19"/>
    </location>
</feature>
<protein>
    <submittedName>
        <fullName evidence="2">Uncharacterized protein</fullName>
    </submittedName>
</protein>
<feature type="region of interest" description="Disordered" evidence="1">
    <location>
        <begin position="1"/>
        <end position="35"/>
    </location>
</feature>
<keyword evidence="3" id="KW-1185">Reference proteome</keyword>
<feature type="compositionally biased region" description="Low complexity" evidence="1">
    <location>
        <begin position="20"/>
        <end position="29"/>
    </location>
</feature>
<accession>A0A318JW84</accession>
<evidence type="ECO:0000313" key="3">
    <source>
        <dbReference type="Proteomes" id="UP000248395"/>
    </source>
</evidence>
<gene>
    <name evidence="2" type="ORF">DFR38_10432</name>
</gene>
<dbReference type="AlphaFoldDB" id="A0A318JW84"/>
<proteinExistence type="predicted"/>
<evidence type="ECO:0000256" key="1">
    <source>
        <dbReference type="SAM" id="MobiDB-lite"/>
    </source>
</evidence>
<comment type="caution">
    <text evidence="2">The sequence shown here is derived from an EMBL/GenBank/DDBJ whole genome shotgun (WGS) entry which is preliminary data.</text>
</comment>
<dbReference type="Proteomes" id="UP000248395">
    <property type="component" value="Unassembled WGS sequence"/>
</dbReference>